<sequence length="1516" mass="165615">MKSFLRKKIFQLIIIFSLLAIPALTAYFYFTRGARMAAATWWNESWTYRQAITVTNNGSAQSNVYVALTLDTKTASTSMQSDCGDFRFTARNGEVLAHYLMSGCRTAANVIQVNFNSFPIGAQTIYFYYGNMSAPDGFSPAGFSLEASDYTIGNVQSAETGPGPVGYWPFDEGYGEIAHDETAHKNDGTINGATWQDESMCVSGKCLWFDGVSKYVQISDSNSLHVENFALSFWVKPVSWTTDSNPRLLSKRNSESTMDWDLYYNQGNYLRMNVGENASGAVFNALSISLQTWHNIVAVKNNNDYFLYENGVLIESVTFGGSWMDSDDIFIGSYENGTDRWFHGFIDEVKIYPYARTADQIKQDYNAGRAGIKSSQGVSAAFGSRSASWLTDGLVGYWQMDESATTSGALDASGNGNDGTYYGYASTTGGKFGNNGVFDGSEDGGSINILSNNSNSNIGPMSISLWVKADSFGYVGQGYLISKADFSDHGWALQYVTTNSIISFWSSFSGDNLVVNYNSQAELNKWLNFILVWDGTNQAEMVNLYKNGTLLQPTSITNGRGVKGDDSNEKLTIGNLYNDGLYNRAWDGQIDEVRIYNRALSPDEVRRLYEWAPGPVAHWRFDEKSGTTAFDSAASTTWSGGNHGSFGAGTAAPTWAKGKYGGSLEFDGNNDYVSIRPQNYPSITVSGWFYREISDNVNADAIFGGWRWNSDTQLQEGYDLRFYQGNPNLLDWILVTKDSSGFKTQQSAVFDLKSTQFNKWHSAVGVYDSFTGVQSLFVNGILRSTVQHTPGNTIVPFFQYTDMRIGYSRVNSGYFNGLIDDVRIYNYARTQRQITEDMLAGNSPLGAPLLHLRFDEGYGALAQDESRFNKDFTLSGASHRTLNGLEGSAFQGGDNRRAADDADDAELDFAAATDFTLSAWIKYGPANPAATEYIIHKQDGNEGYSLSLNSAGALAFGIGDTSSASFPEDSALSSGRDYADGQWHHVLGVKTSNTKIELYVDGVLAGSDTSLAADGTLANAGIFYIGDANATDGTDEFQGLIDDVRVYGFAANLDDIKQLANRGQAVVFGSTGSVPAGSATSSQAASLVYCVPGSGDYCAPPVAEWKFDEKAGTTTNDTSGNGNDGQFVSQDSSPQWTRGKFGNALQFDGVDDKILVAANDPINNLEQMTISAWVKAESYGEGSLEFIVSKEYNSNSGWYSRIALSYSNLNFIMDYDGANDLLAASAQNSFTSDNFNSWHNISIVWDGSNLASGVTFYRDGQALGHMTSVESDGVGSRVSDATSALNIGNNYFQGRTFDGSIDQVRIYNYVRTPAQVAWEYNQGKPIAHWRFDECQGGTIHDESGNGRHGQLYLGASDVIATGTCASSSASFWYNGRTGKYHSAGSFDGADDYVNIGDTNLNINTVAFWLKPESTTENIIDLDGGTHYIIITDGIISAPGFVNPVIYIDGLSTNRLDTNWRHILIKTATAFEASNLTIGKRGTNFFDGLIDDVKIWNYALTDEQVKTEYNGGAVRFE</sequence>
<feature type="transmembrane region" description="Helical" evidence="4">
    <location>
        <begin position="12"/>
        <end position="30"/>
    </location>
</feature>
<feature type="compositionally biased region" description="Polar residues" evidence="3">
    <location>
        <begin position="1126"/>
        <end position="1135"/>
    </location>
</feature>
<keyword evidence="4" id="KW-0812">Transmembrane</keyword>
<dbReference type="InterPro" id="IPR013320">
    <property type="entry name" value="ConA-like_dom_sf"/>
</dbReference>
<feature type="domain" description="Laminin G" evidence="5">
    <location>
        <begin position="869"/>
        <end position="1090"/>
    </location>
</feature>
<organism evidence="6 7">
    <name type="scientific">Candidatus Falkowbacteria bacterium CG23_combo_of_CG06-09_8_20_14_all_49_15</name>
    <dbReference type="NCBI Taxonomy" id="1974572"/>
    <lineage>
        <taxon>Bacteria</taxon>
        <taxon>Candidatus Falkowiibacteriota</taxon>
    </lineage>
</organism>
<evidence type="ECO:0000256" key="4">
    <source>
        <dbReference type="SAM" id="Phobius"/>
    </source>
</evidence>
<keyword evidence="2" id="KW-1015">Disulfide bond</keyword>
<evidence type="ECO:0000313" key="6">
    <source>
        <dbReference type="EMBL" id="PIP33810.1"/>
    </source>
</evidence>
<evidence type="ECO:0000313" key="7">
    <source>
        <dbReference type="Proteomes" id="UP000230729"/>
    </source>
</evidence>
<dbReference type="Proteomes" id="UP000230729">
    <property type="component" value="Unassembled WGS sequence"/>
</dbReference>
<keyword evidence="4" id="KW-0472">Membrane</keyword>
<dbReference type="PANTHER" id="PTHR42535">
    <property type="entry name" value="OOKINETE PROTEIN, PUTATIVE-RELATED"/>
    <property type="match status" value="1"/>
</dbReference>
<protein>
    <recommendedName>
        <fullName evidence="5">Laminin G domain-containing protein</fullName>
    </recommendedName>
</protein>
<dbReference type="EMBL" id="PCSD01000050">
    <property type="protein sequence ID" value="PIP33810.1"/>
    <property type="molecule type" value="Genomic_DNA"/>
</dbReference>
<proteinExistence type="predicted"/>
<reference evidence="6 7" key="1">
    <citation type="submission" date="2017-09" db="EMBL/GenBank/DDBJ databases">
        <title>Depth-based differentiation of microbial function through sediment-hosted aquifers and enrichment of novel symbionts in the deep terrestrial subsurface.</title>
        <authorList>
            <person name="Probst A.J."/>
            <person name="Ladd B."/>
            <person name="Jarett J.K."/>
            <person name="Geller-Mcgrath D.E."/>
            <person name="Sieber C.M."/>
            <person name="Emerson J.B."/>
            <person name="Anantharaman K."/>
            <person name="Thomas B.C."/>
            <person name="Malmstrom R."/>
            <person name="Stieglmeier M."/>
            <person name="Klingl A."/>
            <person name="Woyke T."/>
            <person name="Ryan C.M."/>
            <person name="Banfield J.F."/>
        </authorList>
    </citation>
    <scope>NUCLEOTIDE SEQUENCE [LARGE SCALE GENOMIC DNA]</scope>
    <source>
        <strain evidence="6">CG23_combo_of_CG06-09_8_20_14_all_49_15</strain>
    </source>
</reference>
<dbReference type="SMART" id="SM00560">
    <property type="entry name" value="LamGL"/>
    <property type="match status" value="4"/>
</dbReference>
<evidence type="ECO:0000256" key="3">
    <source>
        <dbReference type="SAM" id="MobiDB-lite"/>
    </source>
</evidence>
<evidence type="ECO:0000256" key="2">
    <source>
        <dbReference type="ARBA" id="ARBA00023157"/>
    </source>
</evidence>
<accession>A0A2G9ZMK2</accession>
<feature type="compositionally biased region" description="Low complexity" evidence="3">
    <location>
        <begin position="1112"/>
        <end position="1125"/>
    </location>
</feature>
<evidence type="ECO:0000256" key="1">
    <source>
        <dbReference type="ARBA" id="ARBA00022729"/>
    </source>
</evidence>
<feature type="region of interest" description="Disordered" evidence="3">
    <location>
        <begin position="1111"/>
        <end position="1135"/>
    </location>
</feature>
<dbReference type="PROSITE" id="PS50025">
    <property type="entry name" value="LAM_G_DOMAIN"/>
    <property type="match status" value="1"/>
</dbReference>
<dbReference type="InterPro" id="IPR006558">
    <property type="entry name" value="LamG-like"/>
</dbReference>
<evidence type="ECO:0000259" key="5">
    <source>
        <dbReference type="PROSITE" id="PS50025"/>
    </source>
</evidence>
<dbReference type="Pfam" id="PF13385">
    <property type="entry name" value="Laminin_G_3"/>
    <property type="match status" value="6"/>
</dbReference>
<gene>
    <name evidence="6" type="ORF">COX22_02375</name>
</gene>
<name>A0A2G9ZMK2_9BACT</name>
<dbReference type="SUPFAM" id="SSF49899">
    <property type="entry name" value="Concanavalin A-like lectins/glucanases"/>
    <property type="match status" value="6"/>
</dbReference>
<dbReference type="Gene3D" id="2.60.120.200">
    <property type="match status" value="7"/>
</dbReference>
<keyword evidence="1" id="KW-0732">Signal</keyword>
<comment type="caution">
    <text evidence="6">The sequence shown here is derived from an EMBL/GenBank/DDBJ whole genome shotgun (WGS) entry which is preliminary data.</text>
</comment>
<keyword evidence="4" id="KW-1133">Transmembrane helix</keyword>
<dbReference type="InterPro" id="IPR001791">
    <property type="entry name" value="Laminin_G"/>
</dbReference>
<dbReference type="PANTHER" id="PTHR42535:SF2">
    <property type="entry name" value="CHROMOSOME UNDETERMINED SCAFFOLD_146, WHOLE GENOME SHOTGUN SEQUENCE"/>
    <property type="match status" value="1"/>
</dbReference>